<dbReference type="Pfam" id="PF00078">
    <property type="entry name" value="RVT_1"/>
    <property type="match status" value="1"/>
</dbReference>
<dbReference type="SUPFAM" id="SSF56672">
    <property type="entry name" value="DNA/RNA polymerases"/>
    <property type="match status" value="1"/>
</dbReference>
<dbReference type="STRING" id="7070.A0A139W8H7"/>
<organism evidence="3 4">
    <name type="scientific">Tribolium castaneum</name>
    <name type="common">Red flour beetle</name>
    <dbReference type="NCBI Taxonomy" id="7070"/>
    <lineage>
        <taxon>Eukaryota</taxon>
        <taxon>Metazoa</taxon>
        <taxon>Ecdysozoa</taxon>
        <taxon>Arthropoda</taxon>
        <taxon>Hexapoda</taxon>
        <taxon>Insecta</taxon>
        <taxon>Pterygota</taxon>
        <taxon>Neoptera</taxon>
        <taxon>Endopterygota</taxon>
        <taxon>Coleoptera</taxon>
        <taxon>Polyphaga</taxon>
        <taxon>Cucujiformia</taxon>
        <taxon>Tenebrionidae</taxon>
        <taxon>Tenebrionidae incertae sedis</taxon>
        <taxon>Tribolium</taxon>
    </lineage>
</organism>
<feature type="region of interest" description="Disordered" evidence="1">
    <location>
        <begin position="223"/>
        <end position="247"/>
    </location>
</feature>
<dbReference type="AlphaFoldDB" id="A0A139W8H7"/>
<dbReference type="InParanoid" id="A0A139W8H7"/>
<evidence type="ECO:0000256" key="1">
    <source>
        <dbReference type="SAM" id="MobiDB-lite"/>
    </source>
</evidence>
<dbReference type="GO" id="GO:0003964">
    <property type="term" value="F:RNA-directed DNA polymerase activity"/>
    <property type="evidence" value="ECO:0007669"/>
    <property type="project" value="UniProtKB-KW"/>
</dbReference>
<evidence type="ECO:0000259" key="2">
    <source>
        <dbReference type="PROSITE" id="PS50878"/>
    </source>
</evidence>
<accession>A0A139W8H7</accession>
<dbReference type="InterPro" id="IPR000477">
    <property type="entry name" value="RT_dom"/>
</dbReference>
<keyword evidence="3" id="KW-0808">Transferase</keyword>
<dbReference type="PANTHER" id="PTHR19446">
    <property type="entry name" value="REVERSE TRANSCRIPTASES"/>
    <property type="match status" value="1"/>
</dbReference>
<evidence type="ECO:0000313" key="4">
    <source>
        <dbReference type="Proteomes" id="UP000007266"/>
    </source>
</evidence>
<evidence type="ECO:0000313" key="3">
    <source>
        <dbReference type="EMBL" id="KXZ75573.1"/>
    </source>
</evidence>
<feature type="compositionally biased region" description="Acidic residues" evidence="1">
    <location>
        <begin position="225"/>
        <end position="236"/>
    </location>
</feature>
<proteinExistence type="predicted"/>
<sequence length="452" mass="51904">MLLLRLRMTKVAFLASYLYGGVLIRSKFVYKTFLTSSAPPHLPHIDDTLDPNTIDTQVTQLTQLIKQAQTLFVPIKHIPTNRKPLPPQILALIRVKRRIYREFVQTRSPVLKTVFNRLNAQIRRDINQFRLAHWSNSCSSLDYRDGKKFWDKFNSLTGRKSHPIHHLSVNNTIFNTPQDKANCFAATLQNIHQVPNDPHFNQHFFNTVTNNTLRFRQNLPRLDYDADLDPDPDPDFPPDNPDLTAPTTNDEIKALIIRLRNSKAPGPDQIKPILLKHLPDTAITSITTIYNSCFNSGHFPTPWKEATTIMIPKPNKDPNNPLSYRPISLLNILGKIFETILASRLRHTLEENNLLPPEQFGFRPHRSTSDPTFELFTDSTRSANLGQCTLAVFLDVERAFDRVWHDGLIQKFLSHNINLNFIKLIDSFLSNRSCKVKVQNSFSYPVPLLSGF</sequence>
<keyword evidence="3" id="KW-0695">RNA-directed DNA polymerase</keyword>
<keyword evidence="4" id="KW-1185">Reference proteome</keyword>
<dbReference type="Proteomes" id="UP000007266">
    <property type="component" value="Unassembled WGS sequence"/>
</dbReference>
<gene>
    <name evidence="3" type="primary">AUGUSTUS-3.0.2_31861</name>
    <name evidence="3" type="ORF">TcasGA2_TC031861</name>
</gene>
<reference evidence="3 4" key="1">
    <citation type="journal article" date="2008" name="Nature">
        <title>The genome of the model beetle and pest Tribolium castaneum.</title>
        <authorList>
            <consortium name="Tribolium Genome Sequencing Consortium"/>
            <person name="Richards S."/>
            <person name="Gibbs R.A."/>
            <person name="Weinstock G.M."/>
            <person name="Brown S.J."/>
            <person name="Denell R."/>
            <person name="Beeman R.W."/>
            <person name="Gibbs R."/>
            <person name="Beeman R.W."/>
            <person name="Brown S.J."/>
            <person name="Bucher G."/>
            <person name="Friedrich M."/>
            <person name="Grimmelikhuijzen C.J."/>
            <person name="Klingler M."/>
            <person name="Lorenzen M."/>
            <person name="Richards S."/>
            <person name="Roth S."/>
            <person name="Schroder R."/>
            <person name="Tautz D."/>
            <person name="Zdobnov E.M."/>
            <person name="Muzny D."/>
            <person name="Gibbs R.A."/>
            <person name="Weinstock G.M."/>
            <person name="Attaway T."/>
            <person name="Bell S."/>
            <person name="Buhay C.J."/>
            <person name="Chandrabose M.N."/>
            <person name="Chavez D."/>
            <person name="Clerk-Blankenburg K.P."/>
            <person name="Cree A."/>
            <person name="Dao M."/>
            <person name="Davis C."/>
            <person name="Chacko J."/>
            <person name="Dinh H."/>
            <person name="Dugan-Rocha S."/>
            <person name="Fowler G."/>
            <person name="Garner T.T."/>
            <person name="Garnes J."/>
            <person name="Gnirke A."/>
            <person name="Hawes A."/>
            <person name="Hernandez J."/>
            <person name="Hines S."/>
            <person name="Holder M."/>
            <person name="Hume J."/>
            <person name="Jhangiani S.N."/>
            <person name="Joshi V."/>
            <person name="Khan Z.M."/>
            <person name="Jackson L."/>
            <person name="Kovar C."/>
            <person name="Kowis A."/>
            <person name="Lee S."/>
            <person name="Lewis L.R."/>
            <person name="Margolis J."/>
            <person name="Morgan M."/>
            <person name="Nazareth L.V."/>
            <person name="Nguyen N."/>
            <person name="Okwuonu G."/>
            <person name="Parker D."/>
            <person name="Richards S."/>
            <person name="Ruiz S.J."/>
            <person name="Santibanez J."/>
            <person name="Savard J."/>
            <person name="Scherer S.E."/>
            <person name="Schneider B."/>
            <person name="Sodergren E."/>
            <person name="Tautz D."/>
            <person name="Vattahil S."/>
            <person name="Villasana D."/>
            <person name="White C.S."/>
            <person name="Wright R."/>
            <person name="Park Y."/>
            <person name="Beeman R.W."/>
            <person name="Lord J."/>
            <person name="Oppert B."/>
            <person name="Lorenzen M."/>
            <person name="Brown S."/>
            <person name="Wang L."/>
            <person name="Savard J."/>
            <person name="Tautz D."/>
            <person name="Richards S."/>
            <person name="Weinstock G."/>
            <person name="Gibbs R.A."/>
            <person name="Liu Y."/>
            <person name="Worley K."/>
            <person name="Weinstock G."/>
            <person name="Elsik C.G."/>
            <person name="Reese J.T."/>
            <person name="Elhaik E."/>
            <person name="Landan G."/>
            <person name="Graur D."/>
            <person name="Arensburger P."/>
            <person name="Atkinson P."/>
            <person name="Beeman R.W."/>
            <person name="Beidler J."/>
            <person name="Brown S.J."/>
            <person name="Demuth J.P."/>
            <person name="Drury D.W."/>
            <person name="Du Y.Z."/>
            <person name="Fujiwara H."/>
            <person name="Lorenzen M."/>
            <person name="Maselli V."/>
            <person name="Osanai M."/>
            <person name="Park Y."/>
            <person name="Robertson H.M."/>
            <person name="Tu Z."/>
            <person name="Wang J.J."/>
            <person name="Wang S."/>
            <person name="Richards S."/>
            <person name="Song H."/>
            <person name="Zhang L."/>
            <person name="Sodergren E."/>
            <person name="Werner D."/>
            <person name="Stanke M."/>
            <person name="Morgenstern B."/>
            <person name="Solovyev V."/>
            <person name="Kosarev P."/>
            <person name="Brown G."/>
            <person name="Chen H.C."/>
            <person name="Ermolaeva O."/>
            <person name="Hlavina W."/>
            <person name="Kapustin Y."/>
            <person name="Kiryutin B."/>
            <person name="Kitts P."/>
            <person name="Maglott D."/>
            <person name="Pruitt K."/>
            <person name="Sapojnikov V."/>
            <person name="Souvorov A."/>
            <person name="Mackey A.J."/>
            <person name="Waterhouse R.M."/>
            <person name="Wyder S."/>
            <person name="Zdobnov E.M."/>
            <person name="Zdobnov E.M."/>
            <person name="Wyder S."/>
            <person name="Kriventseva E.V."/>
            <person name="Kadowaki T."/>
            <person name="Bork P."/>
            <person name="Aranda M."/>
            <person name="Bao R."/>
            <person name="Beermann A."/>
            <person name="Berns N."/>
            <person name="Bolognesi R."/>
            <person name="Bonneton F."/>
            <person name="Bopp D."/>
            <person name="Brown S.J."/>
            <person name="Bucher G."/>
            <person name="Butts T."/>
            <person name="Chaumot A."/>
            <person name="Denell R.E."/>
            <person name="Ferrier D.E."/>
            <person name="Friedrich M."/>
            <person name="Gordon C.M."/>
            <person name="Jindra M."/>
            <person name="Klingler M."/>
            <person name="Lan Q."/>
            <person name="Lattorff H.M."/>
            <person name="Laudet V."/>
            <person name="von Levetsow C."/>
            <person name="Liu Z."/>
            <person name="Lutz R."/>
            <person name="Lynch J.A."/>
            <person name="da Fonseca R.N."/>
            <person name="Posnien N."/>
            <person name="Reuter R."/>
            <person name="Roth S."/>
            <person name="Savard J."/>
            <person name="Schinko J.B."/>
            <person name="Schmitt C."/>
            <person name="Schoppmeier M."/>
            <person name="Schroder R."/>
            <person name="Shippy T.D."/>
            <person name="Simonnet F."/>
            <person name="Marques-Souza H."/>
            <person name="Tautz D."/>
            <person name="Tomoyasu Y."/>
            <person name="Trauner J."/>
            <person name="Van der Zee M."/>
            <person name="Vervoort M."/>
            <person name="Wittkopp N."/>
            <person name="Wimmer E.A."/>
            <person name="Yang X."/>
            <person name="Jones A.K."/>
            <person name="Sattelle D.B."/>
            <person name="Ebert P.R."/>
            <person name="Nelson D."/>
            <person name="Scott J.G."/>
            <person name="Beeman R.W."/>
            <person name="Muthukrishnan S."/>
            <person name="Kramer K.J."/>
            <person name="Arakane Y."/>
            <person name="Beeman R.W."/>
            <person name="Zhu Q."/>
            <person name="Hogenkamp D."/>
            <person name="Dixit R."/>
            <person name="Oppert B."/>
            <person name="Jiang H."/>
            <person name="Zou Z."/>
            <person name="Marshall J."/>
            <person name="Elpidina E."/>
            <person name="Vinokurov K."/>
            <person name="Oppert C."/>
            <person name="Zou Z."/>
            <person name="Evans J."/>
            <person name="Lu Z."/>
            <person name="Zhao P."/>
            <person name="Sumathipala N."/>
            <person name="Altincicek B."/>
            <person name="Vilcinskas A."/>
            <person name="Williams M."/>
            <person name="Hultmark D."/>
            <person name="Hetru C."/>
            <person name="Jiang H."/>
            <person name="Grimmelikhuijzen C.J."/>
            <person name="Hauser F."/>
            <person name="Cazzamali G."/>
            <person name="Williamson M."/>
            <person name="Park Y."/>
            <person name="Li B."/>
            <person name="Tanaka Y."/>
            <person name="Predel R."/>
            <person name="Neupert S."/>
            <person name="Schachtner J."/>
            <person name="Verleyen P."/>
            <person name="Raible F."/>
            <person name="Bork P."/>
            <person name="Friedrich M."/>
            <person name="Walden K.K."/>
            <person name="Robertson H.M."/>
            <person name="Angeli S."/>
            <person name="Foret S."/>
            <person name="Bucher G."/>
            <person name="Schuetz S."/>
            <person name="Maleszka R."/>
            <person name="Wimmer E.A."/>
            <person name="Beeman R.W."/>
            <person name="Lorenzen M."/>
            <person name="Tomoyasu Y."/>
            <person name="Miller S.C."/>
            <person name="Grossmann D."/>
            <person name="Bucher G."/>
        </authorList>
    </citation>
    <scope>NUCLEOTIDE SEQUENCE [LARGE SCALE GENOMIC DNA]</scope>
    <source>
        <strain evidence="3 4">Georgia GA2</strain>
    </source>
</reference>
<dbReference type="PROSITE" id="PS50878">
    <property type="entry name" value="RT_POL"/>
    <property type="match status" value="1"/>
</dbReference>
<reference evidence="3 4" key="2">
    <citation type="journal article" date="2010" name="Nucleic Acids Res.">
        <title>BeetleBase in 2010: revisions to provide comprehensive genomic information for Tribolium castaneum.</title>
        <authorList>
            <person name="Kim H.S."/>
            <person name="Murphy T."/>
            <person name="Xia J."/>
            <person name="Caragea D."/>
            <person name="Park Y."/>
            <person name="Beeman R.W."/>
            <person name="Lorenzen M.D."/>
            <person name="Butcher S."/>
            <person name="Manak J.R."/>
            <person name="Brown S.J."/>
        </authorList>
    </citation>
    <scope>NUCLEOTIDE SEQUENCE [LARGE SCALE GENOMIC DNA]</scope>
    <source>
        <strain evidence="3 4">Georgia GA2</strain>
    </source>
</reference>
<dbReference type="OMA" id="TIEDQFT"/>
<feature type="domain" description="Reverse transcriptase" evidence="2">
    <location>
        <begin position="292"/>
        <end position="452"/>
    </location>
</feature>
<name>A0A139W8H7_TRICA</name>
<dbReference type="InterPro" id="IPR043502">
    <property type="entry name" value="DNA/RNA_pol_sf"/>
</dbReference>
<protein>
    <submittedName>
        <fullName evidence="3">Putative RNA-directed DNA polymerase from transposon X-element-like Protein</fullName>
    </submittedName>
</protein>
<keyword evidence="3" id="KW-0548">Nucleotidyltransferase</keyword>
<dbReference type="EMBL" id="KQ973328">
    <property type="protein sequence ID" value="KXZ75573.1"/>
    <property type="molecule type" value="Genomic_DNA"/>
</dbReference>
<dbReference type="CDD" id="cd01650">
    <property type="entry name" value="RT_nLTR_like"/>
    <property type="match status" value="1"/>
</dbReference>